<protein>
    <submittedName>
        <fullName evidence="3">Uncharacterized protein</fullName>
    </submittedName>
</protein>
<proteinExistence type="predicted"/>
<dbReference type="EMBL" id="BMPI01000029">
    <property type="protein sequence ID" value="GGM46737.1"/>
    <property type="molecule type" value="Genomic_DNA"/>
</dbReference>
<keyword evidence="2" id="KW-1133">Transmembrane helix</keyword>
<feature type="transmembrane region" description="Helical" evidence="2">
    <location>
        <begin position="33"/>
        <end position="54"/>
    </location>
</feature>
<comment type="caution">
    <text evidence="3">The sequence shown here is derived from an EMBL/GenBank/DDBJ whole genome shotgun (WGS) entry which is preliminary data.</text>
</comment>
<reference evidence="3" key="2">
    <citation type="submission" date="2020-09" db="EMBL/GenBank/DDBJ databases">
        <authorList>
            <person name="Sun Q."/>
            <person name="Ohkuma M."/>
        </authorList>
    </citation>
    <scope>NUCLEOTIDE SEQUENCE</scope>
    <source>
        <strain evidence="3">JCM 19831</strain>
    </source>
</reference>
<feature type="region of interest" description="Disordered" evidence="1">
    <location>
        <begin position="87"/>
        <end position="106"/>
    </location>
</feature>
<evidence type="ECO:0000313" key="4">
    <source>
        <dbReference type="Proteomes" id="UP000642070"/>
    </source>
</evidence>
<keyword evidence="4" id="KW-1185">Reference proteome</keyword>
<evidence type="ECO:0000256" key="1">
    <source>
        <dbReference type="SAM" id="MobiDB-lite"/>
    </source>
</evidence>
<feature type="transmembrane region" description="Helical" evidence="2">
    <location>
        <begin position="60"/>
        <end position="77"/>
    </location>
</feature>
<keyword evidence="2" id="KW-0472">Membrane</keyword>
<dbReference type="AlphaFoldDB" id="A0A917WZZ4"/>
<dbReference type="Proteomes" id="UP000642070">
    <property type="component" value="Unassembled WGS sequence"/>
</dbReference>
<keyword evidence="2" id="KW-0812">Transmembrane</keyword>
<evidence type="ECO:0000313" key="3">
    <source>
        <dbReference type="EMBL" id="GGM46737.1"/>
    </source>
</evidence>
<sequence>MSADTPTGPNHPVSSPSAYVRASYNAQVKWPLAVWRGLMSVVVAAWLMVLVGAWVGDWDVSWTILPLLLCSLLVGALRRSRWVRQRRGRTGPPSAEEALKGYPTWW</sequence>
<evidence type="ECO:0000256" key="2">
    <source>
        <dbReference type="SAM" id="Phobius"/>
    </source>
</evidence>
<name>A0A917WZZ4_9ACTN</name>
<gene>
    <name evidence="3" type="ORF">GCM10007977_055570</name>
</gene>
<reference evidence="3" key="1">
    <citation type="journal article" date="2014" name="Int. J. Syst. Evol. Microbiol.">
        <title>Complete genome sequence of Corynebacterium casei LMG S-19264T (=DSM 44701T), isolated from a smear-ripened cheese.</title>
        <authorList>
            <consortium name="US DOE Joint Genome Institute (JGI-PGF)"/>
            <person name="Walter F."/>
            <person name="Albersmeier A."/>
            <person name="Kalinowski J."/>
            <person name="Ruckert C."/>
        </authorList>
    </citation>
    <scope>NUCLEOTIDE SEQUENCE</scope>
    <source>
        <strain evidence="3">JCM 19831</strain>
    </source>
</reference>
<organism evidence="3 4">
    <name type="scientific">Dactylosporangium sucinum</name>
    <dbReference type="NCBI Taxonomy" id="1424081"/>
    <lineage>
        <taxon>Bacteria</taxon>
        <taxon>Bacillati</taxon>
        <taxon>Actinomycetota</taxon>
        <taxon>Actinomycetes</taxon>
        <taxon>Micromonosporales</taxon>
        <taxon>Micromonosporaceae</taxon>
        <taxon>Dactylosporangium</taxon>
    </lineage>
</organism>
<accession>A0A917WZZ4</accession>